<gene>
    <name evidence="3" type="ORF">KSP40_PGU013268</name>
</gene>
<dbReference type="EMBL" id="JBBWWR010000001">
    <property type="protein sequence ID" value="KAK8971039.1"/>
    <property type="molecule type" value="Genomic_DNA"/>
</dbReference>
<evidence type="ECO:0000313" key="3">
    <source>
        <dbReference type="EMBL" id="KAK8971039.1"/>
    </source>
</evidence>
<accession>A0ABR2N4H5</accession>
<evidence type="ECO:0000259" key="2">
    <source>
        <dbReference type="Pfam" id="PF21647"/>
    </source>
</evidence>
<protein>
    <recommendedName>
        <fullName evidence="2">DUF6857 domain-containing protein</fullName>
    </recommendedName>
</protein>
<dbReference type="InterPro" id="IPR049172">
    <property type="entry name" value="DUF6857_pln"/>
</dbReference>
<sequence>MIIFSDLRRPAAADEKHHISLINKFFTLEQLINTPTSQPALPRPAALNEKTSPPETSNTQTASKLPKESRENEKLEWAGIDGSKEIQDLKDILLKESRSWFLSFLELALDNGFDSDSHQKKNSKDRAGRITKKSAEKIAETLSQLKRADGWLNRILSEDGIEEDEMAPTIGRLKRKVYSRLLGEVEMAASALESRSEF</sequence>
<dbReference type="InterPro" id="IPR010341">
    <property type="entry name" value="DUF936_pln"/>
</dbReference>
<feature type="compositionally biased region" description="Polar residues" evidence="1">
    <location>
        <begin position="49"/>
        <end position="63"/>
    </location>
</feature>
<feature type="domain" description="DUF6857" evidence="2">
    <location>
        <begin position="48"/>
        <end position="192"/>
    </location>
</feature>
<keyword evidence="4" id="KW-1185">Reference proteome</keyword>
<dbReference type="Proteomes" id="UP001412067">
    <property type="component" value="Unassembled WGS sequence"/>
</dbReference>
<dbReference type="Pfam" id="PF21647">
    <property type="entry name" value="DUF6857"/>
    <property type="match status" value="1"/>
</dbReference>
<proteinExistence type="predicted"/>
<feature type="region of interest" description="Disordered" evidence="1">
    <location>
        <begin position="36"/>
        <end position="73"/>
    </location>
</feature>
<dbReference type="PANTHER" id="PTHR31928">
    <property type="entry name" value="EXPRESSED PROTEIN"/>
    <property type="match status" value="1"/>
</dbReference>
<name>A0ABR2N4H5_9ASPA</name>
<dbReference type="PANTHER" id="PTHR31928:SF2">
    <property type="entry name" value="EXPRESSED PROTEIN"/>
    <property type="match status" value="1"/>
</dbReference>
<reference evidence="3 4" key="1">
    <citation type="journal article" date="2022" name="Nat. Plants">
        <title>Genomes of leafy and leafless Platanthera orchids illuminate the evolution of mycoheterotrophy.</title>
        <authorList>
            <person name="Li M.H."/>
            <person name="Liu K.W."/>
            <person name="Li Z."/>
            <person name="Lu H.C."/>
            <person name="Ye Q.L."/>
            <person name="Zhang D."/>
            <person name="Wang J.Y."/>
            <person name="Li Y.F."/>
            <person name="Zhong Z.M."/>
            <person name="Liu X."/>
            <person name="Yu X."/>
            <person name="Liu D.K."/>
            <person name="Tu X.D."/>
            <person name="Liu B."/>
            <person name="Hao Y."/>
            <person name="Liao X.Y."/>
            <person name="Jiang Y.T."/>
            <person name="Sun W.H."/>
            <person name="Chen J."/>
            <person name="Chen Y.Q."/>
            <person name="Ai Y."/>
            <person name="Zhai J.W."/>
            <person name="Wu S.S."/>
            <person name="Zhou Z."/>
            <person name="Hsiao Y.Y."/>
            <person name="Wu W.L."/>
            <person name="Chen Y.Y."/>
            <person name="Lin Y.F."/>
            <person name="Hsu J.L."/>
            <person name="Li C.Y."/>
            <person name="Wang Z.W."/>
            <person name="Zhao X."/>
            <person name="Zhong W.Y."/>
            <person name="Ma X.K."/>
            <person name="Ma L."/>
            <person name="Huang J."/>
            <person name="Chen G.Z."/>
            <person name="Huang M.Z."/>
            <person name="Huang L."/>
            <person name="Peng D.H."/>
            <person name="Luo Y.B."/>
            <person name="Zou S.Q."/>
            <person name="Chen S.P."/>
            <person name="Lan S."/>
            <person name="Tsai W.C."/>
            <person name="Van de Peer Y."/>
            <person name="Liu Z.J."/>
        </authorList>
    </citation>
    <scope>NUCLEOTIDE SEQUENCE [LARGE SCALE GENOMIC DNA]</scope>
    <source>
        <strain evidence="3">Lor288</strain>
    </source>
</reference>
<comment type="caution">
    <text evidence="3">The sequence shown here is derived from an EMBL/GenBank/DDBJ whole genome shotgun (WGS) entry which is preliminary data.</text>
</comment>
<organism evidence="3 4">
    <name type="scientific">Platanthera guangdongensis</name>
    <dbReference type="NCBI Taxonomy" id="2320717"/>
    <lineage>
        <taxon>Eukaryota</taxon>
        <taxon>Viridiplantae</taxon>
        <taxon>Streptophyta</taxon>
        <taxon>Embryophyta</taxon>
        <taxon>Tracheophyta</taxon>
        <taxon>Spermatophyta</taxon>
        <taxon>Magnoliopsida</taxon>
        <taxon>Liliopsida</taxon>
        <taxon>Asparagales</taxon>
        <taxon>Orchidaceae</taxon>
        <taxon>Orchidoideae</taxon>
        <taxon>Orchideae</taxon>
        <taxon>Orchidinae</taxon>
        <taxon>Platanthera</taxon>
    </lineage>
</organism>
<evidence type="ECO:0000256" key="1">
    <source>
        <dbReference type="SAM" id="MobiDB-lite"/>
    </source>
</evidence>
<evidence type="ECO:0000313" key="4">
    <source>
        <dbReference type="Proteomes" id="UP001412067"/>
    </source>
</evidence>